<dbReference type="InterPro" id="IPR019251">
    <property type="entry name" value="DUF2231_TM"/>
</dbReference>
<keyword evidence="1" id="KW-1133">Transmembrane helix</keyword>
<proteinExistence type="predicted"/>
<dbReference type="PIRSF" id="PIRSF029509">
    <property type="entry name" value="UCP029509"/>
    <property type="match status" value="1"/>
</dbReference>
<protein>
    <recommendedName>
        <fullName evidence="2">DUF2231 domain-containing protein</fullName>
    </recommendedName>
</protein>
<dbReference type="InterPro" id="IPR016923">
    <property type="entry name" value="UCP029509"/>
</dbReference>
<gene>
    <name evidence="3" type="ORF">DSM107010_51440</name>
</gene>
<keyword evidence="4" id="KW-1185">Reference proteome</keyword>
<name>A0AB37UD90_9CYAN</name>
<accession>A0AB37UD90</accession>
<keyword evidence="1" id="KW-0472">Membrane</keyword>
<dbReference type="Proteomes" id="UP000282574">
    <property type="component" value="Unassembled WGS sequence"/>
</dbReference>
<evidence type="ECO:0000256" key="1">
    <source>
        <dbReference type="SAM" id="Phobius"/>
    </source>
</evidence>
<dbReference type="EMBL" id="RSCK01000064">
    <property type="protein sequence ID" value="RUT06896.1"/>
    <property type="molecule type" value="Genomic_DNA"/>
</dbReference>
<dbReference type="Pfam" id="PF09990">
    <property type="entry name" value="DUF2231"/>
    <property type="match status" value="1"/>
</dbReference>
<evidence type="ECO:0000313" key="3">
    <source>
        <dbReference type="EMBL" id="RUT06896.1"/>
    </source>
</evidence>
<feature type="transmembrane region" description="Helical" evidence="1">
    <location>
        <begin position="111"/>
        <end position="130"/>
    </location>
</feature>
<sequence length="181" mass="19713">MDTQQKTGTPPYPDIPALIENDEREYRDPGIPSTVAVLGHPIHPLLVTLPIAFLLALAVTDAVYWLNKDPFWARASFWLVVAGFATTLPAALTGLMDFLRIDRVRKRTAGLAHLVLNITIIVLTGINLLLRLNNVVGAILPTGLTLSLITATLLGLSGWYGAELIYRHKIAVIGNSSRSEP</sequence>
<evidence type="ECO:0000313" key="4">
    <source>
        <dbReference type="Proteomes" id="UP000282574"/>
    </source>
</evidence>
<organism evidence="3 4">
    <name type="scientific">Chroococcidiopsis cubana SAG 39.79</name>
    <dbReference type="NCBI Taxonomy" id="388085"/>
    <lineage>
        <taxon>Bacteria</taxon>
        <taxon>Bacillati</taxon>
        <taxon>Cyanobacteriota</taxon>
        <taxon>Cyanophyceae</taxon>
        <taxon>Chroococcidiopsidales</taxon>
        <taxon>Chroococcidiopsidaceae</taxon>
        <taxon>Chroococcidiopsis</taxon>
    </lineage>
</organism>
<feature type="transmembrane region" description="Helical" evidence="1">
    <location>
        <begin position="45"/>
        <end position="65"/>
    </location>
</feature>
<keyword evidence="1" id="KW-0812">Transmembrane</keyword>
<evidence type="ECO:0000259" key="2">
    <source>
        <dbReference type="Pfam" id="PF09990"/>
    </source>
</evidence>
<comment type="caution">
    <text evidence="3">The sequence shown here is derived from an EMBL/GenBank/DDBJ whole genome shotgun (WGS) entry which is preliminary data.</text>
</comment>
<dbReference type="AlphaFoldDB" id="A0AB37UD90"/>
<feature type="domain" description="DUF2231" evidence="2">
    <location>
        <begin position="39"/>
        <end position="172"/>
    </location>
</feature>
<feature type="transmembrane region" description="Helical" evidence="1">
    <location>
        <begin position="136"/>
        <end position="160"/>
    </location>
</feature>
<dbReference type="RefSeq" id="WP_106166190.1">
    <property type="nucleotide sequence ID" value="NZ_JAVKZF010000002.1"/>
</dbReference>
<reference evidence="3 4" key="1">
    <citation type="journal article" date="2019" name="Genome Biol. Evol.">
        <title>Day and night: Metabolic profiles and evolutionary relationships of six axenic non-marine cyanobacteria.</title>
        <authorList>
            <person name="Will S.E."/>
            <person name="Henke P."/>
            <person name="Boedeker C."/>
            <person name="Huang S."/>
            <person name="Brinkmann H."/>
            <person name="Rohde M."/>
            <person name="Jarek M."/>
            <person name="Friedl T."/>
            <person name="Seufert S."/>
            <person name="Schumacher M."/>
            <person name="Overmann J."/>
            <person name="Neumann-Schaal M."/>
            <person name="Petersen J."/>
        </authorList>
    </citation>
    <scope>NUCLEOTIDE SEQUENCE [LARGE SCALE GENOMIC DNA]</scope>
    <source>
        <strain evidence="3 4">SAG 39.79</strain>
    </source>
</reference>
<feature type="transmembrane region" description="Helical" evidence="1">
    <location>
        <begin position="77"/>
        <end position="99"/>
    </location>
</feature>